<proteinExistence type="predicted"/>
<dbReference type="AlphaFoldDB" id="A0ABD0MMJ5"/>
<evidence type="ECO:0000313" key="2">
    <source>
        <dbReference type="Proteomes" id="UP001529510"/>
    </source>
</evidence>
<gene>
    <name evidence="1" type="ORF">M9458_054904</name>
</gene>
<feature type="non-terminal residue" evidence="1">
    <location>
        <position position="1"/>
    </location>
</feature>
<name>A0ABD0MMJ5_CIRMR</name>
<keyword evidence="2" id="KW-1185">Reference proteome</keyword>
<feature type="non-terminal residue" evidence="1">
    <location>
        <position position="54"/>
    </location>
</feature>
<dbReference type="Proteomes" id="UP001529510">
    <property type="component" value="Unassembled WGS sequence"/>
</dbReference>
<organism evidence="1 2">
    <name type="scientific">Cirrhinus mrigala</name>
    <name type="common">Mrigala</name>
    <dbReference type="NCBI Taxonomy" id="683832"/>
    <lineage>
        <taxon>Eukaryota</taxon>
        <taxon>Metazoa</taxon>
        <taxon>Chordata</taxon>
        <taxon>Craniata</taxon>
        <taxon>Vertebrata</taxon>
        <taxon>Euteleostomi</taxon>
        <taxon>Actinopterygii</taxon>
        <taxon>Neopterygii</taxon>
        <taxon>Teleostei</taxon>
        <taxon>Ostariophysi</taxon>
        <taxon>Cypriniformes</taxon>
        <taxon>Cyprinidae</taxon>
        <taxon>Labeoninae</taxon>
        <taxon>Labeonini</taxon>
        <taxon>Cirrhinus</taxon>
    </lineage>
</organism>
<accession>A0ABD0MMJ5</accession>
<comment type="caution">
    <text evidence="1">The sequence shown here is derived from an EMBL/GenBank/DDBJ whole genome shotgun (WGS) entry which is preliminary data.</text>
</comment>
<dbReference type="EMBL" id="JAMKFB020000322">
    <property type="protein sequence ID" value="KAL0149856.1"/>
    <property type="molecule type" value="Genomic_DNA"/>
</dbReference>
<protein>
    <submittedName>
        <fullName evidence="1">Uncharacterized protein</fullName>
    </submittedName>
</protein>
<sequence>PRQPHAEGPSDECMSTLFLHAHHSKEPPVSFTKASLCPLDDVWDLDEVDDDDDA</sequence>
<reference evidence="1 2" key="1">
    <citation type="submission" date="2024-05" db="EMBL/GenBank/DDBJ databases">
        <title>Genome sequencing and assembly of Indian major carp, Cirrhinus mrigala (Hamilton, 1822).</title>
        <authorList>
            <person name="Mohindra V."/>
            <person name="Chowdhury L.M."/>
            <person name="Lal K."/>
            <person name="Jena J.K."/>
        </authorList>
    </citation>
    <scope>NUCLEOTIDE SEQUENCE [LARGE SCALE GENOMIC DNA]</scope>
    <source>
        <strain evidence="1">CM1030</strain>
        <tissue evidence="1">Blood</tissue>
    </source>
</reference>
<evidence type="ECO:0000313" key="1">
    <source>
        <dbReference type="EMBL" id="KAL0149856.1"/>
    </source>
</evidence>